<dbReference type="Proteomes" id="UP000462212">
    <property type="component" value="Unassembled WGS sequence"/>
</dbReference>
<dbReference type="PANTHER" id="PTHR24148">
    <property type="entry name" value="ANKYRIN REPEAT DOMAIN-CONTAINING PROTEIN 39 HOMOLOG-RELATED"/>
    <property type="match status" value="1"/>
</dbReference>
<gene>
    <name evidence="2" type="ORF">LSUB1_G003172</name>
</gene>
<evidence type="ECO:0000313" key="2">
    <source>
        <dbReference type="EMBL" id="TVY41693.1"/>
    </source>
</evidence>
<dbReference type="OrthoDB" id="2157530at2759"/>
<dbReference type="AlphaFoldDB" id="A0A8H8RVZ1"/>
<evidence type="ECO:0000313" key="3">
    <source>
        <dbReference type="Proteomes" id="UP000462212"/>
    </source>
</evidence>
<dbReference type="Pfam" id="PF06985">
    <property type="entry name" value="HET"/>
    <property type="match status" value="1"/>
</dbReference>
<dbReference type="InterPro" id="IPR010730">
    <property type="entry name" value="HET"/>
</dbReference>
<keyword evidence="3" id="KW-1185">Reference proteome</keyword>
<comment type="caution">
    <text evidence="2">The sequence shown here is derived from an EMBL/GenBank/DDBJ whole genome shotgun (WGS) entry which is preliminary data.</text>
</comment>
<feature type="domain" description="Heterokaryon incompatibility" evidence="1">
    <location>
        <begin position="1"/>
        <end position="93"/>
    </location>
</feature>
<reference evidence="2 3" key="1">
    <citation type="submission" date="2018-05" db="EMBL/GenBank/DDBJ databases">
        <title>Genome sequencing and assembly of the regulated plant pathogen Lachnellula willkommii and related sister species for the development of diagnostic species identification markers.</title>
        <authorList>
            <person name="Giroux E."/>
            <person name="Bilodeau G."/>
        </authorList>
    </citation>
    <scope>NUCLEOTIDE SEQUENCE [LARGE SCALE GENOMIC DNA]</scope>
    <source>
        <strain evidence="2 3">CBS 197.66</strain>
    </source>
</reference>
<dbReference type="EMBL" id="QGMJ01000126">
    <property type="protein sequence ID" value="TVY41693.1"/>
    <property type="molecule type" value="Genomic_DNA"/>
</dbReference>
<dbReference type="InterPro" id="IPR052895">
    <property type="entry name" value="HetReg/Transcr_Mod"/>
</dbReference>
<protein>
    <recommendedName>
        <fullName evidence="1">Heterokaryon incompatibility domain-containing protein</fullName>
    </recommendedName>
</protein>
<accession>A0A8H8RVZ1</accession>
<sequence>MHDIYKLAHSVLVWLGKATVGTVRAMEYILTIKPDAIIIEAEAWRRYTVQDHWLNKSTIFDSLGPSEDNRSLIEALVELLSRPWFTRIWIQQEAAVNRVVQIFLRPERGIMGSVVCNKLANETEFPIVARIFALQNLVIKSNAVSVPQPDYTTCWEDLYTNVTIQLLKSQETYMQTDLLRCAGRVNQHIESHLPSWVPDWRRWPGNDWGEPKIWKAGSHRLLNIKVGSMPKPDQYTLRPNSSVGSSPKPKLAARATLILPCIMQDSIAFLSGVADDLFSHEGLLRHRTNKSVSQPLLQLDRSCQDYLRKHLPQIYLTGEPTAITYRATLITNRKHNNDIATLEYYEKYDEWYLWLLKGANTSDEPIYNAAIEESNTFAERQFCITTHGYI</sequence>
<evidence type="ECO:0000259" key="1">
    <source>
        <dbReference type="Pfam" id="PF06985"/>
    </source>
</evidence>
<proteinExistence type="predicted"/>
<dbReference type="PANTHER" id="PTHR24148:SF64">
    <property type="entry name" value="HETEROKARYON INCOMPATIBILITY DOMAIN-CONTAINING PROTEIN"/>
    <property type="match status" value="1"/>
</dbReference>
<name>A0A8H8RVZ1_9HELO</name>
<organism evidence="2 3">
    <name type="scientific">Lachnellula subtilissima</name>
    <dbReference type="NCBI Taxonomy" id="602034"/>
    <lineage>
        <taxon>Eukaryota</taxon>
        <taxon>Fungi</taxon>
        <taxon>Dikarya</taxon>
        <taxon>Ascomycota</taxon>
        <taxon>Pezizomycotina</taxon>
        <taxon>Leotiomycetes</taxon>
        <taxon>Helotiales</taxon>
        <taxon>Lachnaceae</taxon>
        <taxon>Lachnellula</taxon>
    </lineage>
</organism>